<dbReference type="InterPro" id="IPR037396">
    <property type="entry name" value="FMN_HAD"/>
</dbReference>
<comment type="cofactor">
    <cofactor evidence="1">
        <name>FMN</name>
        <dbReference type="ChEBI" id="CHEBI:58210"/>
    </cofactor>
</comment>
<keyword evidence="8" id="KW-1185">Reference proteome</keyword>
<dbReference type="EMBL" id="JACYXC010000001">
    <property type="protein sequence ID" value="MBH5338354.1"/>
    <property type="molecule type" value="Genomic_DNA"/>
</dbReference>
<proteinExistence type="inferred from homology"/>
<dbReference type="InterPro" id="IPR008259">
    <property type="entry name" value="FMN_hydac_DH_AS"/>
</dbReference>
<dbReference type="PROSITE" id="PS51349">
    <property type="entry name" value="FMN_HYDROXY_ACID_DH_2"/>
    <property type="match status" value="1"/>
</dbReference>
<evidence type="ECO:0000256" key="1">
    <source>
        <dbReference type="ARBA" id="ARBA00001917"/>
    </source>
</evidence>
<dbReference type="PROSITE" id="PS00557">
    <property type="entry name" value="FMN_HYDROXY_ACID_DH_1"/>
    <property type="match status" value="1"/>
</dbReference>
<evidence type="ECO:0000313" key="7">
    <source>
        <dbReference type="EMBL" id="MBH5338354.1"/>
    </source>
</evidence>
<gene>
    <name evidence="7" type="ORF">IHE55_27615</name>
</gene>
<keyword evidence="3" id="KW-0288">FMN</keyword>
<sequence>MNRAPDDAHRHARALLDPVHYDYFAGGAGREVALDENERAFRRLALLPRVLRGAASRDTAVTLLGDRSRMPVLVAPTAFHRLAHPEGELATARAAAAAGTVLIASMAATTAIGEITAAARSVRPEAAVWFQLYLQPEPEVTGALVRRAEEAGCTALVVTVDSPVRGRHGRDERHGFHDLPPGLAAENMRDLPGTAPGGAAVRPIAMSSALSWEHVRRLRATTPLPVLLKGVLHPEDARRAVAEGVDGLVVSNHGGRQLDAAPATVEALPRIVEAVAGRLPVLLDGGVRTGCDVAVALALGATAVAVGRPVVWGLAADGERGVRDVLEWFRSDFDQALALCGGARPADLTADLVVRRGGVGSGAW</sequence>
<comment type="caution">
    <text evidence="7">The sequence shown here is derived from an EMBL/GenBank/DDBJ whole genome shotgun (WGS) entry which is preliminary data.</text>
</comment>
<dbReference type="InterPro" id="IPR000262">
    <property type="entry name" value="FMN-dep_DH"/>
</dbReference>
<dbReference type="Proteomes" id="UP000807371">
    <property type="component" value="Unassembled WGS sequence"/>
</dbReference>
<dbReference type="RefSeq" id="WP_197991525.1">
    <property type="nucleotide sequence ID" value="NZ_JACYXC010000001.1"/>
</dbReference>
<dbReference type="CDD" id="cd02809">
    <property type="entry name" value="alpha_hydroxyacid_oxid_FMN"/>
    <property type="match status" value="1"/>
</dbReference>
<comment type="similarity">
    <text evidence="5">Belongs to the FMN-dependent alpha-hydroxy acid dehydrogenase family.</text>
</comment>
<keyword evidence="4" id="KW-0560">Oxidoreductase</keyword>
<name>A0ABS0NT24_9ACTN</name>
<dbReference type="InterPro" id="IPR013785">
    <property type="entry name" value="Aldolase_TIM"/>
</dbReference>
<dbReference type="PANTHER" id="PTHR10578">
    <property type="entry name" value="S -2-HYDROXY-ACID OXIDASE-RELATED"/>
    <property type="match status" value="1"/>
</dbReference>
<dbReference type="SUPFAM" id="SSF51395">
    <property type="entry name" value="FMN-linked oxidoreductases"/>
    <property type="match status" value="1"/>
</dbReference>
<organism evidence="7 8">
    <name type="scientific">Streptomyces pactum</name>
    <dbReference type="NCBI Taxonomy" id="68249"/>
    <lineage>
        <taxon>Bacteria</taxon>
        <taxon>Bacillati</taxon>
        <taxon>Actinomycetota</taxon>
        <taxon>Actinomycetes</taxon>
        <taxon>Kitasatosporales</taxon>
        <taxon>Streptomycetaceae</taxon>
        <taxon>Streptomyces</taxon>
    </lineage>
</organism>
<dbReference type="PIRSF" id="PIRSF000138">
    <property type="entry name" value="Al-hdrx_acd_dh"/>
    <property type="match status" value="1"/>
</dbReference>
<evidence type="ECO:0000256" key="3">
    <source>
        <dbReference type="ARBA" id="ARBA00022643"/>
    </source>
</evidence>
<evidence type="ECO:0000256" key="5">
    <source>
        <dbReference type="ARBA" id="ARBA00024042"/>
    </source>
</evidence>
<accession>A0ABS0NT24</accession>
<evidence type="ECO:0000256" key="2">
    <source>
        <dbReference type="ARBA" id="ARBA00022630"/>
    </source>
</evidence>
<evidence type="ECO:0000259" key="6">
    <source>
        <dbReference type="PROSITE" id="PS51349"/>
    </source>
</evidence>
<reference evidence="7 8" key="1">
    <citation type="submission" date="2020-09" db="EMBL/GenBank/DDBJ databases">
        <title>Biosynthesis of the nuclear factor of activated T cells inhibitor NFAT-133 and its congeners in Streptomyces pactum.</title>
        <authorList>
            <person name="Zhou W."/>
            <person name="Posri P."/>
            <person name="Abugrain M.E."/>
            <person name="Weisberg A.J."/>
            <person name="Chang J.H."/>
            <person name="Mahmud T."/>
        </authorList>
    </citation>
    <scope>NUCLEOTIDE SEQUENCE [LARGE SCALE GENOMIC DNA]</scope>
    <source>
        <strain evidence="7 8">ATCC 27456</strain>
    </source>
</reference>
<dbReference type="Pfam" id="PF01070">
    <property type="entry name" value="FMN_dh"/>
    <property type="match status" value="1"/>
</dbReference>
<feature type="domain" description="FMN hydroxy acid dehydrogenase" evidence="6">
    <location>
        <begin position="1"/>
        <end position="358"/>
    </location>
</feature>
<dbReference type="PANTHER" id="PTHR10578:SF107">
    <property type="entry name" value="2-HYDROXYACID OXIDASE 1"/>
    <property type="match status" value="1"/>
</dbReference>
<dbReference type="Gene3D" id="3.20.20.70">
    <property type="entry name" value="Aldolase class I"/>
    <property type="match status" value="1"/>
</dbReference>
<protein>
    <submittedName>
        <fullName evidence="7">Alpha-hydroxy-acid oxidizing protein</fullName>
    </submittedName>
</protein>
<evidence type="ECO:0000256" key="4">
    <source>
        <dbReference type="ARBA" id="ARBA00023002"/>
    </source>
</evidence>
<evidence type="ECO:0000313" key="8">
    <source>
        <dbReference type="Proteomes" id="UP000807371"/>
    </source>
</evidence>
<keyword evidence="2" id="KW-0285">Flavoprotein</keyword>
<dbReference type="InterPro" id="IPR012133">
    <property type="entry name" value="Alpha-hydoxy_acid_DH_FMN"/>
</dbReference>